<dbReference type="eggNOG" id="COG3266">
    <property type="taxonomic scope" value="Bacteria"/>
</dbReference>
<evidence type="ECO:0000256" key="8">
    <source>
        <dbReference type="ARBA" id="ARBA00022989"/>
    </source>
</evidence>
<evidence type="ECO:0000313" key="11">
    <source>
        <dbReference type="Proteomes" id="UP000006265"/>
    </source>
</evidence>
<dbReference type="PATRIC" id="fig|1122247.3.peg.4790"/>
<dbReference type="PANTHER" id="PTHR40765:SF2">
    <property type="entry name" value="ESX-2 SECRETION SYSTEM ATPASE ECCB2"/>
    <property type="match status" value="1"/>
</dbReference>
<evidence type="ECO:0000256" key="2">
    <source>
        <dbReference type="ARBA" id="ARBA00008149"/>
    </source>
</evidence>
<dbReference type="STRING" id="1122247.GCA_000379865_03057"/>
<dbReference type="GO" id="GO:0005576">
    <property type="term" value="C:extracellular region"/>
    <property type="evidence" value="ECO:0007669"/>
    <property type="project" value="TreeGrafter"/>
</dbReference>
<keyword evidence="11" id="KW-1185">Reference proteome</keyword>
<dbReference type="Proteomes" id="UP000006265">
    <property type="component" value="Unassembled WGS sequence"/>
</dbReference>
<keyword evidence="6" id="KW-0378">Hydrolase</keyword>
<dbReference type="AlphaFoldDB" id="K5BBX0"/>
<dbReference type="InterPro" id="IPR042485">
    <property type="entry name" value="T7SS_EccB_R3"/>
</dbReference>
<dbReference type="Gene3D" id="3.30.2390.20">
    <property type="entry name" value="Type VII secretion system EccB, repeat 1 domain"/>
    <property type="match status" value="1"/>
</dbReference>
<protein>
    <submittedName>
        <fullName evidence="10">Type VII secretion protein EccB</fullName>
    </submittedName>
</protein>
<keyword evidence="4" id="KW-0812">Transmembrane</keyword>
<dbReference type="InterPro" id="IPR007795">
    <property type="entry name" value="T7SS_EccB"/>
</dbReference>
<dbReference type="InterPro" id="IPR044857">
    <property type="entry name" value="T7SS_EccB_R1"/>
</dbReference>
<keyword evidence="8" id="KW-1133">Transmembrane helix</keyword>
<dbReference type="NCBIfam" id="TIGR03919">
    <property type="entry name" value="T7SS_EccB"/>
    <property type="match status" value="1"/>
</dbReference>
<keyword evidence="9" id="KW-0472">Membrane</keyword>
<evidence type="ECO:0000256" key="7">
    <source>
        <dbReference type="ARBA" id="ARBA00022840"/>
    </source>
</evidence>
<evidence type="ECO:0000256" key="5">
    <source>
        <dbReference type="ARBA" id="ARBA00022741"/>
    </source>
</evidence>
<evidence type="ECO:0000256" key="6">
    <source>
        <dbReference type="ARBA" id="ARBA00022801"/>
    </source>
</evidence>
<comment type="subcellular location">
    <subcellularLocation>
        <location evidence="1">Cell membrane</location>
        <topology evidence="1">Single-pass membrane protein</topology>
    </subcellularLocation>
</comment>
<dbReference type="GO" id="GO:0005886">
    <property type="term" value="C:plasma membrane"/>
    <property type="evidence" value="ECO:0007669"/>
    <property type="project" value="UniProtKB-SubCell"/>
</dbReference>
<comment type="similarity">
    <text evidence="2">Belongs to the EccB family.</text>
</comment>
<organism evidence="10 11">
    <name type="scientific">Mycolicibacterium hassiacum (strain DSM 44199 / CIP 105218 / JCM 12690 / 3849)</name>
    <name type="common">Mycobacterium hassiacum</name>
    <dbReference type="NCBI Taxonomy" id="1122247"/>
    <lineage>
        <taxon>Bacteria</taxon>
        <taxon>Bacillati</taxon>
        <taxon>Actinomycetota</taxon>
        <taxon>Actinomycetes</taxon>
        <taxon>Mycobacteriales</taxon>
        <taxon>Mycobacteriaceae</taxon>
        <taxon>Mycolicibacterium</taxon>
    </lineage>
</organism>
<keyword evidence="3" id="KW-1003">Cell membrane</keyword>
<sequence length="434" mass="44342">MRRMTHALVRGDVRMLDDPLRGQSVSLAVGCVLAALGLVGAAAVAMLRPAADVGDAPIVVVRESGAVYVRVGDTMHPALNLASARLIAGTPAEPKLVSAAAIDRSRRGPTVGIVGAPDTVAPALDATESGWTVCDADETTVLIGFPEHPASGRGALVTPAGESAAVTYYVYDGRRARVDLRNPAVVRALRLENVAPRPVSPALLELLPEVPAIAPPHIPGLGEPSALPGIPVGTVVRLARADGVEFHVALRRGVQRIGAVAADLIRFTGGRVESVSAQALGPVPSVSDLPVSGFPDRGNLTDRPVLCVHWRWVGEPKVVVSEFDSLPDGGRTAVRLAGADGPGPAVDAVLPVPGRSAFVRAAGAAGQGAATGARYLVTDSGVVFGIADDDAAARLGLTGAPPPAPWPVLARLPRGPELSVRAASVQRDAVAPAP</sequence>
<reference evidence="10 11" key="1">
    <citation type="journal article" date="2012" name="J. Bacteriol.">
        <title>Genome sequence of Mycobacterium hassiacum DSM 44199, a rare source of heat-stable mycobacterial proteins.</title>
        <authorList>
            <person name="Tiago I."/>
            <person name="Maranha A."/>
            <person name="Mendes V."/>
            <person name="Alarico S."/>
            <person name="Moynihan P.J."/>
            <person name="Clarke A.J."/>
            <person name="Macedo-Ribeiro S."/>
            <person name="Pereira P.J."/>
            <person name="Empadinhas N."/>
        </authorList>
    </citation>
    <scope>NUCLEOTIDE SEQUENCE [LARGE SCALE GENOMIC DNA]</scope>
    <source>
        <strain evidence="11">DSM 44199 / CIP 105218 / JCM 12690 / 3849</strain>
    </source>
</reference>
<accession>K5BBX0</accession>
<name>K5BBX0_MYCHD</name>
<evidence type="ECO:0000256" key="1">
    <source>
        <dbReference type="ARBA" id="ARBA00004162"/>
    </source>
</evidence>
<evidence type="ECO:0000256" key="4">
    <source>
        <dbReference type="ARBA" id="ARBA00022692"/>
    </source>
</evidence>
<evidence type="ECO:0000256" key="3">
    <source>
        <dbReference type="ARBA" id="ARBA00022475"/>
    </source>
</evidence>
<evidence type="ECO:0000256" key="9">
    <source>
        <dbReference type="ARBA" id="ARBA00023136"/>
    </source>
</evidence>
<dbReference type="PANTHER" id="PTHR40765">
    <property type="entry name" value="ESX-2 SECRETION SYSTEM ATPASE ECCB2"/>
    <property type="match status" value="1"/>
</dbReference>
<evidence type="ECO:0000313" key="10">
    <source>
        <dbReference type="EMBL" id="EKF21027.1"/>
    </source>
</evidence>
<keyword evidence="7" id="KW-0067">ATP-binding</keyword>
<proteinExistence type="inferred from homology"/>
<keyword evidence="5" id="KW-0547">Nucleotide-binding</keyword>
<dbReference type="GO" id="GO:0016787">
    <property type="term" value="F:hydrolase activity"/>
    <property type="evidence" value="ECO:0007669"/>
    <property type="project" value="UniProtKB-KW"/>
</dbReference>
<dbReference type="EMBL" id="AMRA01000166">
    <property type="protein sequence ID" value="EKF21027.1"/>
    <property type="molecule type" value="Genomic_DNA"/>
</dbReference>
<dbReference type="Pfam" id="PF05108">
    <property type="entry name" value="T7SS_ESX1_EccB"/>
    <property type="match status" value="1"/>
</dbReference>
<dbReference type="Gene3D" id="2.40.50.910">
    <property type="entry name" value="Type VII secretion system EccB, repeat 3 domain"/>
    <property type="match status" value="1"/>
</dbReference>
<gene>
    <name evidence="10" type="ORF">C731_4996</name>
</gene>
<comment type="caution">
    <text evidence="10">The sequence shown here is derived from an EMBL/GenBank/DDBJ whole genome shotgun (WGS) entry which is preliminary data.</text>
</comment>
<dbReference type="GO" id="GO:0005524">
    <property type="term" value="F:ATP binding"/>
    <property type="evidence" value="ECO:0007669"/>
    <property type="project" value="UniProtKB-KW"/>
</dbReference>